<dbReference type="RefSeq" id="WP_231326665.1">
    <property type="nucleotide sequence ID" value="NZ_CP088156.1"/>
</dbReference>
<dbReference type="Proteomes" id="UP001431010">
    <property type="component" value="Chromosome"/>
</dbReference>
<name>A0ABY3RK03_9BRAD</name>
<sequence>MAVLDAHAAFDPDGLRGTALWKERRDGDWPVTVPKFPLAGTIAALPLRKRTIAPIFG</sequence>
<dbReference type="EMBL" id="CP088156">
    <property type="protein sequence ID" value="UFZ07212.1"/>
    <property type="molecule type" value="Genomic_DNA"/>
</dbReference>
<keyword evidence="2" id="KW-1185">Reference proteome</keyword>
<proteinExistence type="predicted"/>
<accession>A0ABY3RK03</accession>
<protein>
    <submittedName>
        <fullName evidence="1">Uncharacterized protein</fullName>
    </submittedName>
</protein>
<evidence type="ECO:0000313" key="2">
    <source>
        <dbReference type="Proteomes" id="UP001431010"/>
    </source>
</evidence>
<reference evidence="1" key="1">
    <citation type="journal article" date="2024" name="Antonie Van Leeuwenhoek">
        <title>Bradyrhizobium ontarionense sp. nov., a novel bacterial symbiont isolated from Aeschynomene indica (Indian jointvetch), harbours photosynthesis, nitrogen fixation and nitrous oxide (N2O) reductase genes.</title>
        <authorList>
            <person name="Bromfield E.S.P."/>
            <person name="Cloutier S."/>
        </authorList>
    </citation>
    <scope>NUCLEOTIDE SEQUENCE</scope>
    <source>
        <strain evidence="1">A19</strain>
    </source>
</reference>
<organism evidence="1 2">
    <name type="scientific">Bradyrhizobium ontarionense</name>
    <dbReference type="NCBI Taxonomy" id="2898149"/>
    <lineage>
        <taxon>Bacteria</taxon>
        <taxon>Pseudomonadati</taxon>
        <taxon>Pseudomonadota</taxon>
        <taxon>Alphaproteobacteria</taxon>
        <taxon>Hyphomicrobiales</taxon>
        <taxon>Nitrobacteraceae</taxon>
        <taxon>Bradyrhizobium</taxon>
    </lineage>
</organism>
<gene>
    <name evidence="1" type="ORF">LQG66_13280</name>
</gene>
<evidence type="ECO:0000313" key="1">
    <source>
        <dbReference type="EMBL" id="UFZ07212.1"/>
    </source>
</evidence>